<keyword evidence="3" id="KW-1185">Reference proteome</keyword>
<protein>
    <submittedName>
        <fullName evidence="2">YfiR family protein</fullName>
    </submittedName>
</protein>
<reference evidence="2" key="1">
    <citation type="submission" date="2024-05" db="EMBL/GenBank/DDBJ databases">
        <title>Genome Sequences of Four Agar- Degrading Marine Bacteria.</title>
        <authorList>
            <person name="Phillips E.K."/>
            <person name="Shaffer J.C."/>
            <person name="Henson M.W."/>
            <person name="Temperton B."/>
            <person name="Thrash C.J."/>
            <person name="Martin M.O."/>
        </authorList>
    </citation>
    <scope>NUCLEOTIDE SEQUENCE</scope>
    <source>
        <strain evidence="2">EKP203</strain>
    </source>
</reference>
<comment type="caution">
    <text evidence="2">The sequence shown here is derived from an EMBL/GenBank/DDBJ whole genome shotgun (WGS) entry which is preliminary data.</text>
</comment>
<dbReference type="InterPro" id="IPR025293">
    <property type="entry name" value="YfiR/HmsC-like"/>
</dbReference>
<proteinExistence type="predicted"/>
<gene>
    <name evidence="2" type="ORF">QWJ08_17985</name>
</gene>
<feature type="signal peptide" evidence="1">
    <location>
        <begin position="1"/>
        <end position="30"/>
    </location>
</feature>
<dbReference type="EMBL" id="JAUEOZ010000002">
    <property type="protein sequence ID" value="MDN2483235.1"/>
    <property type="molecule type" value="Genomic_DNA"/>
</dbReference>
<evidence type="ECO:0000313" key="3">
    <source>
        <dbReference type="Proteomes" id="UP001169719"/>
    </source>
</evidence>
<feature type="chain" id="PRO_5046669807" evidence="1">
    <location>
        <begin position="31"/>
        <end position="166"/>
    </location>
</feature>
<accession>A0ABT7Y5A7</accession>
<evidence type="ECO:0000256" key="1">
    <source>
        <dbReference type="SAM" id="SignalP"/>
    </source>
</evidence>
<organism evidence="2 3">
    <name type="scientific">Vibrio agarivorans</name>
    <dbReference type="NCBI Taxonomy" id="153622"/>
    <lineage>
        <taxon>Bacteria</taxon>
        <taxon>Pseudomonadati</taxon>
        <taxon>Pseudomonadota</taxon>
        <taxon>Gammaproteobacteria</taxon>
        <taxon>Vibrionales</taxon>
        <taxon>Vibrionaceae</taxon>
        <taxon>Vibrio</taxon>
    </lineage>
</organism>
<keyword evidence="1" id="KW-0732">Signal</keyword>
<dbReference type="Pfam" id="PF13689">
    <property type="entry name" value="DUF4154"/>
    <property type="match status" value="1"/>
</dbReference>
<name>A0ABT7Y5A7_9VIBR</name>
<evidence type="ECO:0000313" key="2">
    <source>
        <dbReference type="EMBL" id="MDN2483235.1"/>
    </source>
</evidence>
<dbReference type="Proteomes" id="UP001169719">
    <property type="component" value="Unassembled WGS sequence"/>
</dbReference>
<dbReference type="RefSeq" id="WP_289963294.1">
    <property type="nucleotide sequence ID" value="NZ_JAUEOZ010000002.1"/>
</dbReference>
<sequence>MSSKLQRVYRLSLLTCMLIGGLVLSESAEAAVSSDELKAVYLYRIANFIYWNEPPLEPNLLFCVVDNSNIFRALEQVATTVTSIRLDSKASEQCDIAYFDNEADFSNLTDRTVTIGSHGVFLQQGGAIALPLKNGAIRPKVNLDNLGDYTISSQLLRISDIEGGRK</sequence>